<dbReference type="AlphaFoldDB" id="A0A3P3WFU9"/>
<reference evidence="1 2" key="1">
    <citation type="submission" date="2018-11" db="EMBL/GenBank/DDBJ databases">
        <title>Flavobacterium sp. nov., YIM 102600 draft genome.</title>
        <authorList>
            <person name="Li G."/>
            <person name="Jiang Y."/>
        </authorList>
    </citation>
    <scope>NUCLEOTIDE SEQUENCE [LARGE SCALE GENOMIC DNA]</scope>
    <source>
        <strain evidence="1 2">YIM 102600</strain>
    </source>
</reference>
<dbReference type="Proteomes" id="UP000271937">
    <property type="component" value="Unassembled WGS sequence"/>
</dbReference>
<organism evidence="1 2">
    <name type="scientific">Flavobacterium macacae</name>
    <dbReference type="NCBI Taxonomy" id="2488993"/>
    <lineage>
        <taxon>Bacteria</taxon>
        <taxon>Pseudomonadati</taxon>
        <taxon>Bacteroidota</taxon>
        <taxon>Flavobacteriia</taxon>
        <taxon>Flavobacteriales</taxon>
        <taxon>Flavobacteriaceae</taxon>
        <taxon>Flavobacterium</taxon>
    </lineage>
</organism>
<comment type="caution">
    <text evidence="1">The sequence shown here is derived from an EMBL/GenBank/DDBJ whole genome shotgun (WGS) entry which is preliminary data.</text>
</comment>
<gene>
    <name evidence="1" type="ORF">EG849_00480</name>
</gene>
<sequence>MPFDFQTYMKRCYLEEKTECDEGFPFYETTELPVVTSLINSKISKNTLGRFYWMENGDLSFETYIFKIRDEKEDYFSKVIINKC</sequence>
<accession>A0A3P3WFU9</accession>
<protein>
    <submittedName>
        <fullName evidence="1">Uncharacterized protein</fullName>
    </submittedName>
</protein>
<dbReference type="RefSeq" id="WP_125011122.1">
    <property type="nucleotide sequence ID" value="NZ_RQVR01000001.1"/>
</dbReference>
<evidence type="ECO:0000313" key="2">
    <source>
        <dbReference type="Proteomes" id="UP000271937"/>
    </source>
</evidence>
<keyword evidence="2" id="KW-1185">Reference proteome</keyword>
<dbReference type="OrthoDB" id="1376573at2"/>
<proteinExistence type="predicted"/>
<dbReference type="EMBL" id="RQVR01000001">
    <property type="protein sequence ID" value="RRJ93980.1"/>
    <property type="molecule type" value="Genomic_DNA"/>
</dbReference>
<name>A0A3P3WFU9_9FLAO</name>
<evidence type="ECO:0000313" key="1">
    <source>
        <dbReference type="EMBL" id="RRJ93980.1"/>
    </source>
</evidence>